<proteinExistence type="predicted"/>
<evidence type="ECO:0000256" key="1">
    <source>
        <dbReference type="ARBA" id="ARBA00001947"/>
    </source>
</evidence>
<dbReference type="PANTHER" id="PTHR31817:SF0">
    <property type="entry name" value="CHROMOSOME UNDETERMINED SCAFFOLD_67, WHOLE GENOME SHOTGUN SEQUENCE"/>
    <property type="match status" value="1"/>
</dbReference>
<dbReference type="InterPro" id="IPR012548">
    <property type="entry name" value="MATCAP"/>
</dbReference>
<evidence type="ECO:0000313" key="5">
    <source>
        <dbReference type="EMBL" id="MCA9385895.1"/>
    </source>
</evidence>
<name>A0A955L8D5_9BACT</name>
<dbReference type="Proteomes" id="UP000754563">
    <property type="component" value="Unassembled WGS sequence"/>
</dbReference>
<dbReference type="PANTHER" id="PTHR31817">
    <property type="match status" value="1"/>
</dbReference>
<keyword evidence="4" id="KW-0482">Metalloprotease</keyword>
<protein>
    <submittedName>
        <fullName evidence="5">DUF1704 domain-containing protein</fullName>
    </submittedName>
</protein>
<comment type="cofactor">
    <cofactor evidence="1">
        <name>Zn(2+)</name>
        <dbReference type="ChEBI" id="CHEBI:29105"/>
    </cofactor>
</comment>
<evidence type="ECO:0000256" key="4">
    <source>
        <dbReference type="ARBA" id="ARBA00023049"/>
    </source>
</evidence>
<reference evidence="5" key="2">
    <citation type="journal article" date="2021" name="Microbiome">
        <title>Successional dynamics and alternative stable states in a saline activated sludge microbial community over 9 years.</title>
        <authorList>
            <person name="Wang Y."/>
            <person name="Ye J."/>
            <person name="Ju F."/>
            <person name="Liu L."/>
            <person name="Boyd J.A."/>
            <person name="Deng Y."/>
            <person name="Parks D.H."/>
            <person name="Jiang X."/>
            <person name="Yin X."/>
            <person name="Woodcroft B.J."/>
            <person name="Tyson G.W."/>
            <person name="Hugenholtz P."/>
            <person name="Polz M.F."/>
            <person name="Zhang T."/>
        </authorList>
    </citation>
    <scope>NUCLEOTIDE SEQUENCE</scope>
    <source>
        <strain evidence="5">HKST-UBA11</strain>
    </source>
</reference>
<dbReference type="GO" id="GO:0008237">
    <property type="term" value="F:metallopeptidase activity"/>
    <property type="evidence" value="ECO:0007669"/>
    <property type="project" value="UniProtKB-KW"/>
</dbReference>
<organism evidence="5 6">
    <name type="scientific">Candidatus Dojkabacteria bacterium</name>
    <dbReference type="NCBI Taxonomy" id="2099670"/>
    <lineage>
        <taxon>Bacteria</taxon>
        <taxon>Candidatus Dojkabacteria</taxon>
    </lineage>
</organism>
<keyword evidence="3" id="KW-0378">Hydrolase</keyword>
<accession>A0A955L8D5</accession>
<sequence>MSLENVTSIDSYFQELEKKLVLKSACNLTTEKIKFFNSNYTYNPQFIYPEPTPCTFSSQIDKQIQQIGDPIIGKLYEAKHEEYKQKHKFLSSSGNSEEEFTKQSILFFGKPEEFALAIAHQICENLPQLHFGRKNKANIRFRTIAKRLRAYLKQHKFKGKLNVLHGKTVANHVSVSKAKGTLNISRNYISDEDELTDIIYHEIETHMRRLENATKLKYELFRLGTARYLAYEEGLAT</sequence>
<reference evidence="5" key="1">
    <citation type="submission" date="2020-04" db="EMBL/GenBank/DDBJ databases">
        <authorList>
            <person name="Zhang T."/>
        </authorList>
    </citation>
    <scope>NUCLEOTIDE SEQUENCE</scope>
    <source>
        <strain evidence="5">HKST-UBA11</strain>
    </source>
</reference>
<dbReference type="EMBL" id="JAGQLH010000054">
    <property type="protein sequence ID" value="MCA9385895.1"/>
    <property type="molecule type" value="Genomic_DNA"/>
</dbReference>
<comment type="caution">
    <text evidence="5">The sequence shown here is derived from an EMBL/GenBank/DDBJ whole genome shotgun (WGS) entry which is preliminary data.</text>
</comment>
<feature type="non-terminal residue" evidence="5">
    <location>
        <position position="237"/>
    </location>
</feature>
<evidence type="ECO:0000256" key="2">
    <source>
        <dbReference type="ARBA" id="ARBA00022670"/>
    </source>
</evidence>
<gene>
    <name evidence="5" type="ORF">KC717_04580</name>
</gene>
<dbReference type="GO" id="GO:0006508">
    <property type="term" value="P:proteolysis"/>
    <property type="evidence" value="ECO:0007669"/>
    <property type="project" value="UniProtKB-KW"/>
</dbReference>
<evidence type="ECO:0000256" key="3">
    <source>
        <dbReference type="ARBA" id="ARBA00022801"/>
    </source>
</evidence>
<evidence type="ECO:0000313" key="6">
    <source>
        <dbReference type="Proteomes" id="UP000754563"/>
    </source>
</evidence>
<dbReference type="AlphaFoldDB" id="A0A955L8D5"/>
<keyword evidence="2" id="KW-0645">Protease</keyword>
<dbReference type="Pfam" id="PF08014">
    <property type="entry name" value="MATCAP"/>
    <property type="match status" value="1"/>
</dbReference>